<feature type="compositionally biased region" description="Low complexity" evidence="1">
    <location>
        <begin position="409"/>
        <end position="422"/>
    </location>
</feature>
<evidence type="ECO:0000313" key="2">
    <source>
        <dbReference type="EMBL" id="OCB90198.1"/>
    </source>
</evidence>
<proteinExistence type="predicted"/>
<feature type="region of interest" description="Disordered" evidence="1">
    <location>
        <begin position="377"/>
        <end position="422"/>
    </location>
</feature>
<reference evidence="2" key="1">
    <citation type="submission" date="2016-06" db="EMBL/GenBank/DDBJ databases">
        <title>Draft Genome sequence of the fungus Inonotus baumii.</title>
        <authorList>
            <person name="Zhu H."/>
            <person name="Lin W."/>
        </authorList>
    </citation>
    <scope>NUCLEOTIDE SEQUENCE</scope>
    <source>
        <strain evidence="2">821</strain>
    </source>
</reference>
<feature type="region of interest" description="Disordered" evidence="1">
    <location>
        <begin position="190"/>
        <end position="209"/>
    </location>
</feature>
<feature type="compositionally biased region" description="Polar residues" evidence="1">
    <location>
        <begin position="19"/>
        <end position="39"/>
    </location>
</feature>
<dbReference type="Proteomes" id="UP000757232">
    <property type="component" value="Unassembled WGS sequence"/>
</dbReference>
<organism evidence="2 3">
    <name type="scientific">Sanghuangporus baumii</name>
    <name type="common">Phellinus baumii</name>
    <dbReference type="NCBI Taxonomy" id="108892"/>
    <lineage>
        <taxon>Eukaryota</taxon>
        <taxon>Fungi</taxon>
        <taxon>Dikarya</taxon>
        <taxon>Basidiomycota</taxon>
        <taxon>Agaricomycotina</taxon>
        <taxon>Agaricomycetes</taxon>
        <taxon>Hymenochaetales</taxon>
        <taxon>Hymenochaetaceae</taxon>
        <taxon>Sanghuangporus</taxon>
    </lineage>
</organism>
<gene>
    <name evidence="2" type="ORF">A7U60_g2569</name>
</gene>
<evidence type="ECO:0000313" key="3">
    <source>
        <dbReference type="Proteomes" id="UP000757232"/>
    </source>
</evidence>
<feature type="compositionally biased region" description="Low complexity" evidence="1">
    <location>
        <begin position="621"/>
        <end position="668"/>
    </location>
</feature>
<feature type="region of interest" description="Disordered" evidence="1">
    <location>
        <begin position="535"/>
        <end position="688"/>
    </location>
</feature>
<feature type="region of interest" description="Disordered" evidence="1">
    <location>
        <begin position="438"/>
        <end position="457"/>
    </location>
</feature>
<comment type="caution">
    <text evidence="2">The sequence shown here is derived from an EMBL/GenBank/DDBJ whole genome shotgun (WGS) entry which is preliminary data.</text>
</comment>
<dbReference type="OrthoDB" id="3263311at2759"/>
<feature type="region of interest" description="Disordered" evidence="1">
    <location>
        <begin position="232"/>
        <end position="259"/>
    </location>
</feature>
<accession>A0A9Q5NAI5</accession>
<dbReference type="AlphaFoldDB" id="A0A9Q5NAI5"/>
<feature type="compositionally biased region" description="Polar residues" evidence="1">
    <location>
        <begin position="377"/>
        <end position="391"/>
    </location>
</feature>
<protein>
    <submittedName>
        <fullName evidence="2">Uncharacterized protein</fullName>
    </submittedName>
</protein>
<keyword evidence="3" id="KW-1185">Reference proteome</keyword>
<feature type="compositionally biased region" description="Polar residues" evidence="1">
    <location>
        <begin position="607"/>
        <end position="617"/>
    </location>
</feature>
<name>A0A9Q5NAI5_SANBA</name>
<feature type="compositionally biased region" description="Low complexity" evidence="1">
    <location>
        <begin position="232"/>
        <end position="244"/>
    </location>
</feature>
<dbReference type="EMBL" id="LNZH02000139">
    <property type="protein sequence ID" value="OCB90198.1"/>
    <property type="molecule type" value="Genomic_DNA"/>
</dbReference>
<evidence type="ECO:0000256" key="1">
    <source>
        <dbReference type="SAM" id="MobiDB-lite"/>
    </source>
</evidence>
<sequence length="688" mass="73816">MATRPRPSLLALFDPLAISETSPSTPTRDACSPSSSLESGSDKENFTSNTPKSSWTRACGEVVTDAQAMRSAGPLVEIDVDKFQRTEIDLLGQSILLEPKDDDSSNLCLVRLQDELDNACKIADSEDILQRGNGLREPLSEISLISSNSNTRTPQSVARSKPLINLDTPSITPNSLRKFAAGIGKYESSTTTMTSPLSSCPSKASAVHRTRPNNNDAAFALVHPAPRVPFTSNSPSLLSSTPASDPIPAFHDPPPGHVSSSFDINEPSNLKKTNFSGDLLNDDLSFLERLEDDSLADFGRCVYLDRTSGSSPRAAKNYEDLQTAEAFQETHSTMQGEMHRQTNMETPARKDIFRRSSSHSGLTFGARHEELPMILSSSVNPEPRTPSSSPSIRGMARRGQALAPKKPQTVIRRSTTMSRSTSVRIAETVKVQFETKADELHTAKSTPSRPRPSSLEIKSHARSLSVGLKKAGVTASNNDAPVLGRCASLSRPAVGRCPSIGYNLSPTRPKVSTGAQVEGEKRPVTSLAQNARRLSVSAPSRPTPIKTDNFATTGRLGGARRVPLTANAPLFKANEPTITEVQSPRHKPRAPNLQTKTGLQRPPISGVSETLGRNSSRPKAISPVRTSSTSISSKSRTLGQTASVSSGLFSRSSFMTSSSSSMVSTSRLPIPPSKSTSRIPGPGTRKAF</sequence>
<feature type="region of interest" description="Disordered" evidence="1">
    <location>
        <begin position="14"/>
        <end position="54"/>
    </location>
</feature>
<feature type="compositionally biased region" description="Low complexity" evidence="1">
    <location>
        <begin position="190"/>
        <end position="202"/>
    </location>
</feature>